<feature type="region of interest" description="Disordered" evidence="5">
    <location>
        <begin position="480"/>
        <end position="828"/>
    </location>
</feature>
<dbReference type="GO" id="GO:0003729">
    <property type="term" value="F:mRNA binding"/>
    <property type="evidence" value="ECO:0007669"/>
    <property type="project" value="TreeGrafter"/>
</dbReference>
<feature type="compositionally biased region" description="Polar residues" evidence="5">
    <location>
        <begin position="482"/>
        <end position="494"/>
    </location>
</feature>
<keyword evidence="2 4" id="KW-0863">Zinc-finger</keyword>
<feature type="region of interest" description="Disordered" evidence="5">
    <location>
        <begin position="38"/>
        <end position="57"/>
    </location>
</feature>
<dbReference type="PANTHER" id="PTHR23111:SF29">
    <property type="entry name" value="OS07G0404300 PROTEIN"/>
    <property type="match status" value="1"/>
</dbReference>
<proteinExistence type="predicted"/>
<feature type="region of interest" description="Disordered" evidence="5">
    <location>
        <begin position="76"/>
        <end position="133"/>
    </location>
</feature>
<feature type="compositionally biased region" description="Polar residues" evidence="5">
    <location>
        <begin position="109"/>
        <end position="121"/>
    </location>
</feature>
<keyword evidence="1" id="KW-0479">Metal-binding</keyword>
<dbReference type="Pfam" id="PF00641">
    <property type="entry name" value="Zn_ribbon_RanBP"/>
    <property type="match status" value="2"/>
</dbReference>
<dbReference type="Gene3D" id="4.10.1060.10">
    <property type="entry name" value="Zinc finger, RanBP2-type"/>
    <property type="match status" value="2"/>
</dbReference>
<reference evidence="7" key="1">
    <citation type="submission" date="2020-03" db="EMBL/GenBank/DDBJ databases">
        <title>A high-quality chromosome-level genome assembly of a woody plant with both climbing and erect habits, Rhamnella rubrinervis.</title>
        <authorList>
            <person name="Lu Z."/>
            <person name="Yang Y."/>
            <person name="Zhu X."/>
            <person name="Sun Y."/>
        </authorList>
    </citation>
    <scope>NUCLEOTIDE SEQUENCE</scope>
    <source>
        <strain evidence="7">BYM</strain>
        <tissue evidence="7">Leaf</tissue>
    </source>
</reference>
<accession>A0A8K0HKK0</accession>
<feature type="compositionally biased region" description="Low complexity" evidence="5">
    <location>
        <begin position="38"/>
        <end position="50"/>
    </location>
</feature>
<feature type="compositionally biased region" description="Basic and acidic residues" evidence="5">
    <location>
        <begin position="808"/>
        <end position="828"/>
    </location>
</feature>
<feature type="compositionally biased region" description="Basic and acidic residues" evidence="5">
    <location>
        <begin position="698"/>
        <end position="721"/>
    </location>
</feature>
<organism evidence="7 8">
    <name type="scientific">Rhamnella rubrinervis</name>
    <dbReference type="NCBI Taxonomy" id="2594499"/>
    <lineage>
        <taxon>Eukaryota</taxon>
        <taxon>Viridiplantae</taxon>
        <taxon>Streptophyta</taxon>
        <taxon>Embryophyta</taxon>
        <taxon>Tracheophyta</taxon>
        <taxon>Spermatophyta</taxon>
        <taxon>Magnoliopsida</taxon>
        <taxon>eudicotyledons</taxon>
        <taxon>Gunneridae</taxon>
        <taxon>Pentapetalae</taxon>
        <taxon>rosids</taxon>
        <taxon>fabids</taxon>
        <taxon>Rosales</taxon>
        <taxon>Rhamnaceae</taxon>
        <taxon>rhamnoid group</taxon>
        <taxon>Rhamneae</taxon>
        <taxon>Rhamnella</taxon>
    </lineage>
</organism>
<evidence type="ECO:0000256" key="4">
    <source>
        <dbReference type="PROSITE-ProRule" id="PRU00322"/>
    </source>
</evidence>
<feature type="compositionally biased region" description="Acidic residues" evidence="5">
    <location>
        <begin position="530"/>
        <end position="543"/>
    </location>
</feature>
<dbReference type="Proteomes" id="UP000796880">
    <property type="component" value="Unassembled WGS sequence"/>
</dbReference>
<keyword evidence="3" id="KW-0862">Zinc</keyword>
<protein>
    <recommendedName>
        <fullName evidence="6">RanBP2-type domain-containing protein</fullName>
    </recommendedName>
</protein>
<comment type="caution">
    <text evidence="7">The sequence shown here is derived from an EMBL/GenBank/DDBJ whole genome shotgun (WGS) entry which is preliminary data.</text>
</comment>
<feature type="domain" description="RanBP2-type" evidence="6">
    <location>
        <begin position="363"/>
        <end position="392"/>
    </location>
</feature>
<dbReference type="PROSITE" id="PS50199">
    <property type="entry name" value="ZF_RANBP2_2"/>
    <property type="match status" value="2"/>
</dbReference>
<feature type="compositionally biased region" description="Basic and acidic residues" evidence="5">
    <location>
        <begin position="122"/>
        <end position="133"/>
    </location>
</feature>
<dbReference type="FunFam" id="4.10.1060.10:FF:000014">
    <property type="entry name" value="Putative zinc finger, RanBP2-type"/>
    <property type="match status" value="1"/>
</dbReference>
<feature type="compositionally biased region" description="Basic and acidic residues" evidence="5">
    <location>
        <begin position="76"/>
        <end position="96"/>
    </location>
</feature>
<dbReference type="InterPro" id="IPR001876">
    <property type="entry name" value="Znf_RanBP2"/>
</dbReference>
<dbReference type="GO" id="GO:0005737">
    <property type="term" value="C:cytoplasm"/>
    <property type="evidence" value="ECO:0007669"/>
    <property type="project" value="TreeGrafter"/>
</dbReference>
<evidence type="ECO:0000256" key="5">
    <source>
        <dbReference type="SAM" id="MobiDB-lite"/>
    </source>
</evidence>
<evidence type="ECO:0000313" key="7">
    <source>
        <dbReference type="EMBL" id="KAF3454502.1"/>
    </source>
</evidence>
<evidence type="ECO:0000256" key="3">
    <source>
        <dbReference type="ARBA" id="ARBA00022833"/>
    </source>
</evidence>
<evidence type="ECO:0000313" key="8">
    <source>
        <dbReference type="Proteomes" id="UP000796880"/>
    </source>
</evidence>
<keyword evidence="8" id="KW-1185">Reference proteome</keyword>
<dbReference type="PANTHER" id="PTHR23111">
    <property type="entry name" value="ZINC FINGER PROTEIN"/>
    <property type="match status" value="1"/>
</dbReference>
<feature type="domain" description="RanBP2-type" evidence="6">
    <location>
        <begin position="396"/>
        <end position="425"/>
    </location>
</feature>
<evidence type="ECO:0000256" key="1">
    <source>
        <dbReference type="ARBA" id="ARBA00022723"/>
    </source>
</evidence>
<feature type="compositionally biased region" description="Basic residues" evidence="5">
    <location>
        <begin position="675"/>
        <end position="684"/>
    </location>
</feature>
<dbReference type="EMBL" id="VOIH02000002">
    <property type="protein sequence ID" value="KAF3454502.1"/>
    <property type="molecule type" value="Genomic_DNA"/>
</dbReference>
<dbReference type="PROSITE" id="PS01358">
    <property type="entry name" value="ZF_RANBP2_1"/>
    <property type="match status" value="2"/>
</dbReference>
<dbReference type="SUPFAM" id="SSF90209">
    <property type="entry name" value="Ran binding protein zinc finger-like"/>
    <property type="match status" value="1"/>
</dbReference>
<dbReference type="GO" id="GO:0008270">
    <property type="term" value="F:zinc ion binding"/>
    <property type="evidence" value="ECO:0007669"/>
    <property type="project" value="UniProtKB-KW"/>
</dbReference>
<feature type="compositionally biased region" description="Basic and acidic residues" evidence="5">
    <location>
        <begin position="788"/>
        <end position="799"/>
    </location>
</feature>
<evidence type="ECO:0000259" key="6">
    <source>
        <dbReference type="PROSITE" id="PS50199"/>
    </source>
</evidence>
<feature type="region of interest" description="Disordered" evidence="5">
    <location>
        <begin position="331"/>
        <end position="357"/>
    </location>
</feature>
<gene>
    <name evidence="7" type="ORF">FNV43_RR04950</name>
</gene>
<dbReference type="SMART" id="SM00547">
    <property type="entry name" value="ZnF_RBZ"/>
    <property type="match status" value="2"/>
</dbReference>
<dbReference type="OrthoDB" id="448399at2759"/>
<feature type="compositionally biased region" description="Acidic residues" evidence="5">
    <location>
        <begin position="645"/>
        <end position="661"/>
    </location>
</feature>
<feature type="compositionally biased region" description="Pro residues" evidence="5">
    <location>
        <begin position="331"/>
        <end position="350"/>
    </location>
</feature>
<evidence type="ECO:0000256" key="2">
    <source>
        <dbReference type="ARBA" id="ARBA00022771"/>
    </source>
</evidence>
<sequence>MAPTPLSLLIRRRLCLSSSNPKYSADLFHLFTATTTRRFSTSPTPSSSPADQKPPSSLSARLSFVFDQIDAIEKERSQKDETLQRIRSWRESKKTQQPESRLGFASVSKDANSTTSDSTMDAESKPAESESRLGVKNEVELVHPWPEWIELMERLVQQNYFDHKRKDEDKMVEELGFDAVVGATQSHPSGLDFKDFRTVQTACLNFGKDRFDIFRSLSRQDIQILVGFGCPTADKKVVFSSKLLRKHVHLDEGDVCSTCSLRNSCERAYLITNKEDEARAIDIMRVLLAYGFDPVNGIVNKSVLKQKSVKTVVRKLLHEVVKLSSVPIDPNLPPPVIKKPPPKVKQPPPPPKRRVGRDDIEMKKGDWLCPKCDFMNFAKNTVCLQCDAKRPKRQLLPGEWECPQCNFLNYRRNTECFHCDCKRPPDEFMENKIQEKQHGPRMRLEKMASQSEFNNAWNFDFDDNESDGVDVAAFEYADSSAIRESSPSDNQAQGNFGRPGYNTSKGSGMHTVHDEEFSDADSNRPGTGFDDFDDEEDDIDSYELDTGNRNSAYKAASNDFSNFEDSDTNLNAHHRTRNPSYNKQFKPMRQRVAFPDSDDDDELGFDSNKELSVHPKWKSSHVADSGPTSRDRGGTGPSKRLSFGSDDEAGLYSDSDDDSDEDFRSRQQGNTNKLGPKRRDFRRRGSSDFEGDSFSGSEPEKDDTLTRRNRLRSENKSEFSKRGNNIKGIGHRSSTRDTKSRFNGMKNGDGRNSFNDDDFDGFSQGNHGNRGFRGNQRDGPRRSNRGSDMNKFKGPRREGFQGSRHKGYGRDMDRDVGEFKNSRRVIER</sequence>
<dbReference type="InterPro" id="IPR036443">
    <property type="entry name" value="Znf_RanBP2_sf"/>
</dbReference>
<name>A0A8K0HKK0_9ROSA</name>
<dbReference type="AlphaFoldDB" id="A0A8K0HKK0"/>